<evidence type="ECO:0000256" key="1">
    <source>
        <dbReference type="HAMAP-Rule" id="MF_01270"/>
    </source>
</evidence>
<comment type="caution">
    <text evidence="2">The sequence shown here is derived from an EMBL/GenBank/DDBJ whole genome shotgun (WGS) entry which is preliminary data.</text>
</comment>
<dbReference type="InterPro" id="IPR043129">
    <property type="entry name" value="ATPase_NBD"/>
</dbReference>
<dbReference type="GO" id="GO:0016301">
    <property type="term" value="F:kinase activity"/>
    <property type="evidence" value="ECO:0007669"/>
    <property type="project" value="UniProtKB-KW"/>
</dbReference>
<keyword evidence="1 2" id="KW-0418">Kinase</keyword>
<dbReference type="PANTHER" id="PTHR30605">
    <property type="entry name" value="ANHYDRO-N-ACETYLMURAMIC ACID KINASE"/>
    <property type="match status" value="1"/>
</dbReference>
<dbReference type="Gene3D" id="3.30.420.40">
    <property type="match status" value="2"/>
</dbReference>
<dbReference type="HAMAP" id="MF_01270">
    <property type="entry name" value="AnhMurNAc_kinase"/>
    <property type="match status" value="1"/>
</dbReference>
<comment type="catalytic activity">
    <reaction evidence="1">
        <text>1,6-anhydro-N-acetyl-beta-muramate + ATP + H2O = N-acetyl-D-muramate 6-phosphate + ADP + H(+)</text>
        <dbReference type="Rhea" id="RHEA:24952"/>
        <dbReference type="ChEBI" id="CHEBI:15377"/>
        <dbReference type="ChEBI" id="CHEBI:15378"/>
        <dbReference type="ChEBI" id="CHEBI:30616"/>
        <dbReference type="ChEBI" id="CHEBI:58690"/>
        <dbReference type="ChEBI" id="CHEBI:58722"/>
        <dbReference type="ChEBI" id="CHEBI:456216"/>
        <dbReference type="EC" id="2.7.1.170"/>
    </reaction>
</comment>
<keyword evidence="1" id="KW-0808">Transferase</keyword>
<dbReference type="Proteomes" id="UP000615755">
    <property type="component" value="Unassembled WGS sequence"/>
</dbReference>
<evidence type="ECO:0000313" key="2">
    <source>
        <dbReference type="EMBL" id="MBE0370739.1"/>
    </source>
</evidence>
<dbReference type="EC" id="2.7.1.170" evidence="1"/>
<dbReference type="InterPro" id="IPR005338">
    <property type="entry name" value="Anhydro_N_Ac-Mur_kinase"/>
</dbReference>
<comment type="pathway">
    <text evidence="1">Cell wall biogenesis; peptidoglycan recycling.</text>
</comment>
<feature type="binding site" evidence="1">
    <location>
        <begin position="25"/>
        <end position="32"/>
    </location>
    <ligand>
        <name>ATP</name>
        <dbReference type="ChEBI" id="CHEBI:30616"/>
    </ligand>
</feature>
<dbReference type="EMBL" id="AQGV01000015">
    <property type="protein sequence ID" value="MBE0370739.1"/>
    <property type="molecule type" value="Genomic_DNA"/>
</dbReference>
<proteinExistence type="inferred from homology"/>
<dbReference type="RefSeq" id="WP_192509792.1">
    <property type="nucleotide sequence ID" value="NZ_AQGV01000015.1"/>
</dbReference>
<dbReference type="SUPFAM" id="SSF53067">
    <property type="entry name" value="Actin-like ATPase domain"/>
    <property type="match status" value="1"/>
</dbReference>
<reference evidence="2 3" key="1">
    <citation type="submission" date="2015-03" db="EMBL/GenBank/DDBJ databases">
        <title>Genome sequence of Pseudoalteromonas aurantia.</title>
        <authorList>
            <person name="Xie B.-B."/>
            <person name="Rong J.-C."/>
            <person name="Qin Q.-L."/>
            <person name="Zhang Y.-Z."/>
        </authorList>
    </citation>
    <scope>NUCLEOTIDE SEQUENCE [LARGE SCALE GENOMIC DNA]</scope>
    <source>
        <strain evidence="2 3">208</strain>
    </source>
</reference>
<comment type="pathway">
    <text evidence="1">Amino-sugar metabolism; 1,6-anhydro-N-acetylmuramate degradation.</text>
</comment>
<evidence type="ECO:0000313" key="3">
    <source>
        <dbReference type="Proteomes" id="UP000615755"/>
    </source>
</evidence>
<keyword evidence="1" id="KW-0119">Carbohydrate metabolism</keyword>
<comment type="function">
    <text evidence="1">Catalyzes the specific phosphorylation of 1,6-anhydro-N-acetylmuramic acid (anhMurNAc) with the simultaneous cleavage of the 1,6-anhydro ring, generating MurNAc-6-P. Is required for the utilization of anhMurNAc either imported from the medium or derived from its own cell wall murein, and thus plays a role in cell wall recycling.</text>
</comment>
<keyword evidence="3" id="KW-1185">Reference proteome</keyword>
<name>A0ABR9EIC6_9GAMM</name>
<comment type="similarity">
    <text evidence="1">Belongs to the anhydro-N-acetylmuramic acid kinase family.</text>
</comment>
<keyword evidence="1" id="KW-0067">ATP-binding</keyword>
<dbReference type="Pfam" id="PF03702">
    <property type="entry name" value="AnmK"/>
    <property type="match status" value="1"/>
</dbReference>
<dbReference type="PANTHER" id="PTHR30605:SF0">
    <property type="entry name" value="ANHYDRO-N-ACETYLMURAMIC ACID KINASE"/>
    <property type="match status" value="1"/>
</dbReference>
<organism evidence="2 3">
    <name type="scientific">Pseudoalteromonas aurantia 208</name>
    <dbReference type="NCBI Taxonomy" id="1314867"/>
    <lineage>
        <taxon>Bacteria</taxon>
        <taxon>Pseudomonadati</taxon>
        <taxon>Pseudomonadota</taxon>
        <taxon>Gammaproteobacteria</taxon>
        <taxon>Alteromonadales</taxon>
        <taxon>Pseudoalteromonadaceae</taxon>
        <taxon>Pseudoalteromonas</taxon>
    </lineage>
</organism>
<gene>
    <name evidence="1 2" type="primary">anmK</name>
    <name evidence="2" type="ORF">PAUR_b0829</name>
</gene>
<keyword evidence="1" id="KW-0547">Nucleotide-binding</keyword>
<sequence length="399" mass="43589">MHVHITKLADSAARQSKYIIGLMSGTSLDGLDIALCRISGHGRATKIEVLQFTTCDYPKEVKDKIRTVFAKPHVDLAYLTLLNGWLGRYHGQLVIQALTQWQVDSKDIDVIASHGQTIYHCPAHQHQYSEFGDGTLQIADADHIAVTTGITTLSDFRQKHIAAGGEGAPLAHYGDYYYFSSDSEHRILLNMGGIANLTWLPKGAKFNEVVCSDIGAGNTIMDAYMYRYCAQEYDKNAQLALQGRIHHELLAQLMSEPFINRLGPKTTGPEVFNLAMLAKAQARSGTCSLSHMDVMATLNAFSARVIAKYINNLVEDEPVTIYASGGGYHNPLLVKQIKEALNENFVLASSTELGIDPDAKEAVLFAILANEALSGESDQVQAAAQGKPMVTMGKVSFPD</sequence>
<protein>
    <recommendedName>
        <fullName evidence="1">Anhydro-N-acetylmuramic acid kinase</fullName>
        <ecNumber evidence="1">2.7.1.170</ecNumber>
    </recommendedName>
    <alternativeName>
        <fullName evidence="1">AnhMurNAc kinase</fullName>
    </alternativeName>
</protein>
<accession>A0ABR9EIC6</accession>